<dbReference type="EC" id="5.2.1.8" evidence="2"/>
<dbReference type="InterPro" id="IPR000297">
    <property type="entry name" value="PPIase_PpiC"/>
</dbReference>
<evidence type="ECO:0000256" key="4">
    <source>
        <dbReference type="ARBA" id="ARBA00023110"/>
    </source>
</evidence>
<dbReference type="InterPro" id="IPR027304">
    <property type="entry name" value="Trigger_fact/SurA_dom_sf"/>
</dbReference>
<comment type="catalytic activity">
    <reaction evidence="1">
        <text>[protein]-peptidylproline (omega=180) = [protein]-peptidylproline (omega=0)</text>
        <dbReference type="Rhea" id="RHEA:16237"/>
        <dbReference type="Rhea" id="RHEA-COMP:10747"/>
        <dbReference type="Rhea" id="RHEA-COMP:10748"/>
        <dbReference type="ChEBI" id="CHEBI:83833"/>
        <dbReference type="ChEBI" id="CHEBI:83834"/>
        <dbReference type="EC" id="5.2.1.8"/>
    </reaction>
</comment>
<keyword evidence="9" id="KW-1185">Reference proteome</keyword>
<evidence type="ECO:0000256" key="5">
    <source>
        <dbReference type="ARBA" id="ARBA00023235"/>
    </source>
</evidence>
<evidence type="ECO:0000256" key="6">
    <source>
        <dbReference type="PROSITE-ProRule" id="PRU00278"/>
    </source>
</evidence>
<dbReference type="PROSITE" id="PS50198">
    <property type="entry name" value="PPIC_PPIASE_2"/>
    <property type="match status" value="1"/>
</dbReference>
<protein>
    <recommendedName>
        <fullName evidence="2">peptidylprolyl isomerase</fullName>
        <ecNumber evidence="2">5.2.1.8</ecNumber>
    </recommendedName>
</protein>
<dbReference type="SUPFAM" id="SSF109998">
    <property type="entry name" value="Triger factor/SurA peptide-binding domain-like"/>
    <property type="match status" value="1"/>
</dbReference>
<dbReference type="InterPro" id="IPR050245">
    <property type="entry name" value="PrsA_foldase"/>
</dbReference>
<reference evidence="8 9" key="1">
    <citation type="submission" date="2015-07" db="EMBL/GenBank/DDBJ databases">
        <title>High-quality draft genome sequence of Oceanobacillus caeni HM6, a bacillus isolated from a human feces.</title>
        <authorList>
            <person name="Kumar J."/>
            <person name="Verma M.K."/>
            <person name="Pandey R."/>
            <person name="Bhambi M."/>
            <person name="Chauhan N."/>
        </authorList>
    </citation>
    <scope>NUCLEOTIDE SEQUENCE [LARGE SCALE GENOMIC DNA]</scope>
    <source>
        <strain evidence="8 9">HM6</strain>
    </source>
</reference>
<evidence type="ECO:0000256" key="2">
    <source>
        <dbReference type="ARBA" id="ARBA00013194"/>
    </source>
</evidence>
<dbReference type="Proteomes" id="UP000037854">
    <property type="component" value="Unassembled WGS sequence"/>
</dbReference>
<accession>A0ABR5MJI5</accession>
<dbReference type="Pfam" id="PF13145">
    <property type="entry name" value="Rotamase_2"/>
    <property type="match status" value="1"/>
</dbReference>
<evidence type="ECO:0000259" key="7">
    <source>
        <dbReference type="PROSITE" id="PS50198"/>
    </source>
</evidence>
<keyword evidence="3" id="KW-0732">Signal</keyword>
<dbReference type="PROSITE" id="PS01096">
    <property type="entry name" value="PPIC_PPIASE_1"/>
    <property type="match status" value="1"/>
</dbReference>
<proteinExistence type="predicted"/>
<dbReference type="InterPro" id="IPR046357">
    <property type="entry name" value="PPIase_dom_sf"/>
</dbReference>
<dbReference type="InterPro" id="IPR023058">
    <property type="entry name" value="PPIase_PpiC_CS"/>
</dbReference>
<evidence type="ECO:0000256" key="3">
    <source>
        <dbReference type="ARBA" id="ARBA00022729"/>
    </source>
</evidence>
<dbReference type="SUPFAM" id="SSF54534">
    <property type="entry name" value="FKBP-like"/>
    <property type="match status" value="1"/>
</dbReference>
<feature type="domain" description="PpiC" evidence="7">
    <location>
        <begin position="161"/>
        <end position="253"/>
    </location>
</feature>
<evidence type="ECO:0000313" key="8">
    <source>
        <dbReference type="EMBL" id="KPH75754.1"/>
    </source>
</evidence>
<dbReference type="EMBL" id="LGTK01000023">
    <property type="protein sequence ID" value="KPH75754.1"/>
    <property type="molecule type" value="Genomic_DNA"/>
</dbReference>
<gene>
    <name evidence="8" type="ORF">AFL42_08370</name>
</gene>
<organism evidence="8 9">
    <name type="scientific">Oceanobacillus caeni</name>
    <dbReference type="NCBI Taxonomy" id="405946"/>
    <lineage>
        <taxon>Bacteria</taxon>
        <taxon>Bacillati</taxon>
        <taxon>Bacillota</taxon>
        <taxon>Bacilli</taxon>
        <taxon>Bacillales</taxon>
        <taxon>Bacillaceae</taxon>
        <taxon>Oceanobacillus</taxon>
    </lineage>
</organism>
<keyword evidence="4 6" id="KW-0697">Rotamase</keyword>
<keyword evidence="5 6" id="KW-0413">Isomerase</keyword>
<dbReference type="RefSeq" id="WP_060668379.1">
    <property type="nucleotide sequence ID" value="NZ_LGTK01000023.1"/>
</dbReference>
<name>A0ABR5MJI5_9BACI</name>
<evidence type="ECO:0000313" key="9">
    <source>
        <dbReference type="Proteomes" id="UP000037854"/>
    </source>
</evidence>
<dbReference type="PANTHER" id="PTHR47245:SF1">
    <property type="entry name" value="FOLDASE PROTEIN PRSA"/>
    <property type="match status" value="1"/>
</dbReference>
<dbReference type="Gene3D" id="3.10.50.40">
    <property type="match status" value="1"/>
</dbReference>
<comment type="caution">
    <text evidence="8">The sequence shown here is derived from an EMBL/GenBank/DDBJ whole genome shotgun (WGS) entry which is preliminary data.</text>
</comment>
<dbReference type="Gene3D" id="1.10.4030.10">
    <property type="entry name" value="Porin chaperone SurA, peptide-binding domain"/>
    <property type="match status" value="1"/>
</dbReference>
<sequence>MSKRLLISIIVVLLITNIATLVMLNQGHQVAIDSNHERLSARDVVAEINGEEITYIEWINSLINRNGKSQLKTLINQEVVHQLADQYHIEVDEKIIKRDISLLTSMQGIMTKEEAKRLERDLRNDIIYRYQLERLLAMDHSVTEEEVQTYYQKYKSQYNFSEAMQISHILVDNARIANKVKKELDEGATFSLLAKEYSKDKETRSNGGYIGFIHTKSQFFPNGYESVARTMNEHSYSEPFQTENGVAIIYLHRKLPSIEFSYEESKPYIESELALEQLDQTLSAEALWEKLNVKWIYD</sequence>
<evidence type="ECO:0000256" key="1">
    <source>
        <dbReference type="ARBA" id="ARBA00000971"/>
    </source>
</evidence>
<dbReference type="PANTHER" id="PTHR47245">
    <property type="entry name" value="PEPTIDYLPROLYL ISOMERASE"/>
    <property type="match status" value="1"/>
</dbReference>